<feature type="domain" description="C2H2-type" evidence="9">
    <location>
        <begin position="294"/>
        <end position="321"/>
    </location>
</feature>
<keyword evidence="6" id="KW-0539">Nucleus</keyword>
<comment type="caution">
    <text evidence="10">The sequence shown here is derived from an EMBL/GenBank/DDBJ whole genome shotgun (WGS) entry which is preliminary data.</text>
</comment>
<feature type="region of interest" description="Disordered" evidence="8">
    <location>
        <begin position="1146"/>
        <end position="1177"/>
    </location>
</feature>
<dbReference type="Gene3D" id="3.30.160.60">
    <property type="entry name" value="Classic Zinc Finger"/>
    <property type="match status" value="10"/>
</dbReference>
<evidence type="ECO:0000256" key="5">
    <source>
        <dbReference type="ARBA" id="ARBA00022833"/>
    </source>
</evidence>
<dbReference type="GO" id="GO:0005634">
    <property type="term" value="C:nucleus"/>
    <property type="evidence" value="ECO:0007669"/>
    <property type="project" value="UniProtKB-SubCell"/>
</dbReference>
<dbReference type="PANTHER" id="PTHR24381">
    <property type="entry name" value="ZINC FINGER PROTEIN"/>
    <property type="match status" value="1"/>
</dbReference>
<feature type="compositionally biased region" description="Basic and acidic residues" evidence="8">
    <location>
        <begin position="852"/>
        <end position="865"/>
    </location>
</feature>
<feature type="domain" description="C2H2-type" evidence="9">
    <location>
        <begin position="875"/>
        <end position="902"/>
    </location>
</feature>
<evidence type="ECO:0000256" key="2">
    <source>
        <dbReference type="ARBA" id="ARBA00022723"/>
    </source>
</evidence>
<dbReference type="SMART" id="SM00355">
    <property type="entry name" value="ZnF_C2H2"/>
    <property type="match status" value="18"/>
</dbReference>
<accession>A0AAV4H7N5</accession>
<feature type="domain" description="C2H2-type" evidence="9">
    <location>
        <begin position="689"/>
        <end position="712"/>
    </location>
</feature>
<organism evidence="10 11">
    <name type="scientific">Elysia marginata</name>
    <dbReference type="NCBI Taxonomy" id="1093978"/>
    <lineage>
        <taxon>Eukaryota</taxon>
        <taxon>Metazoa</taxon>
        <taxon>Spiralia</taxon>
        <taxon>Lophotrochozoa</taxon>
        <taxon>Mollusca</taxon>
        <taxon>Gastropoda</taxon>
        <taxon>Heterobranchia</taxon>
        <taxon>Euthyneura</taxon>
        <taxon>Panpulmonata</taxon>
        <taxon>Sacoglossa</taxon>
        <taxon>Placobranchoidea</taxon>
        <taxon>Plakobranchidae</taxon>
        <taxon>Elysia</taxon>
    </lineage>
</organism>
<keyword evidence="2" id="KW-0479">Metal-binding</keyword>
<feature type="domain" description="C2H2-type" evidence="9">
    <location>
        <begin position="1036"/>
        <end position="1064"/>
    </location>
</feature>
<keyword evidence="5" id="KW-0862">Zinc</keyword>
<feature type="domain" description="C2H2-type" evidence="9">
    <location>
        <begin position="507"/>
        <end position="534"/>
    </location>
</feature>
<dbReference type="InterPro" id="IPR036236">
    <property type="entry name" value="Znf_C2H2_sf"/>
</dbReference>
<dbReference type="FunFam" id="3.30.160.60:FF:000446">
    <property type="entry name" value="Zinc finger protein"/>
    <property type="match status" value="2"/>
</dbReference>
<dbReference type="FunFam" id="3.30.160.60:FF:000110">
    <property type="entry name" value="Zinc finger protein-like"/>
    <property type="match status" value="1"/>
</dbReference>
<dbReference type="Pfam" id="PF12874">
    <property type="entry name" value="zf-met"/>
    <property type="match status" value="2"/>
</dbReference>
<feature type="domain" description="C2H2-type" evidence="9">
    <location>
        <begin position="1010"/>
        <end position="1032"/>
    </location>
</feature>
<feature type="domain" description="C2H2-type" evidence="9">
    <location>
        <begin position="573"/>
        <end position="600"/>
    </location>
</feature>
<dbReference type="AlphaFoldDB" id="A0AAV4H7N5"/>
<dbReference type="EMBL" id="BMAT01001868">
    <property type="protein sequence ID" value="GFR94268.1"/>
    <property type="molecule type" value="Genomic_DNA"/>
</dbReference>
<feature type="domain" description="C2H2-type" evidence="9">
    <location>
        <begin position="268"/>
        <end position="295"/>
    </location>
</feature>
<feature type="domain" description="C2H2-type" evidence="9">
    <location>
        <begin position="764"/>
        <end position="791"/>
    </location>
</feature>
<keyword evidence="3" id="KW-0677">Repeat</keyword>
<evidence type="ECO:0000256" key="4">
    <source>
        <dbReference type="ARBA" id="ARBA00022771"/>
    </source>
</evidence>
<evidence type="ECO:0000256" key="8">
    <source>
        <dbReference type="SAM" id="MobiDB-lite"/>
    </source>
</evidence>
<feature type="region of interest" description="Disordered" evidence="8">
    <location>
        <begin position="378"/>
        <end position="415"/>
    </location>
</feature>
<evidence type="ECO:0000313" key="11">
    <source>
        <dbReference type="Proteomes" id="UP000762676"/>
    </source>
</evidence>
<gene>
    <name evidence="10" type="ORF">ElyMa_000914400</name>
</gene>
<keyword evidence="11" id="KW-1185">Reference proteome</keyword>
<evidence type="ECO:0000256" key="7">
    <source>
        <dbReference type="PROSITE-ProRule" id="PRU00042"/>
    </source>
</evidence>
<feature type="compositionally biased region" description="Basic and acidic residues" evidence="8">
    <location>
        <begin position="397"/>
        <end position="406"/>
    </location>
</feature>
<comment type="subcellular location">
    <subcellularLocation>
        <location evidence="1">Nucleus</location>
    </subcellularLocation>
</comment>
<feature type="domain" description="C2H2-type" evidence="9">
    <location>
        <begin position="663"/>
        <end position="690"/>
    </location>
</feature>
<dbReference type="GO" id="GO:0008270">
    <property type="term" value="F:zinc ion binding"/>
    <property type="evidence" value="ECO:0007669"/>
    <property type="project" value="UniProtKB-KW"/>
</dbReference>
<dbReference type="GO" id="GO:0000977">
    <property type="term" value="F:RNA polymerase II transcription regulatory region sequence-specific DNA binding"/>
    <property type="evidence" value="ECO:0007669"/>
    <property type="project" value="TreeGrafter"/>
</dbReference>
<dbReference type="GO" id="GO:0000981">
    <property type="term" value="F:DNA-binding transcription factor activity, RNA polymerase II-specific"/>
    <property type="evidence" value="ECO:0007669"/>
    <property type="project" value="TreeGrafter"/>
</dbReference>
<feature type="domain" description="C2H2-type" evidence="9">
    <location>
        <begin position="790"/>
        <end position="810"/>
    </location>
</feature>
<evidence type="ECO:0000259" key="9">
    <source>
        <dbReference type="PROSITE" id="PS50157"/>
    </source>
</evidence>
<evidence type="ECO:0000256" key="3">
    <source>
        <dbReference type="ARBA" id="ARBA00022737"/>
    </source>
</evidence>
<feature type="domain" description="C2H2-type" evidence="9">
    <location>
        <begin position="479"/>
        <end position="506"/>
    </location>
</feature>
<feature type="domain" description="C2H2-type" evidence="9">
    <location>
        <begin position="635"/>
        <end position="662"/>
    </location>
</feature>
<evidence type="ECO:0000256" key="1">
    <source>
        <dbReference type="ARBA" id="ARBA00004123"/>
    </source>
</evidence>
<name>A0AAV4H7N5_9GAST</name>
<reference evidence="10 11" key="1">
    <citation type="journal article" date="2021" name="Elife">
        <title>Chloroplast acquisition without the gene transfer in kleptoplastic sea slugs, Plakobranchus ocellatus.</title>
        <authorList>
            <person name="Maeda T."/>
            <person name="Takahashi S."/>
            <person name="Yoshida T."/>
            <person name="Shimamura S."/>
            <person name="Takaki Y."/>
            <person name="Nagai Y."/>
            <person name="Toyoda A."/>
            <person name="Suzuki Y."/>
            <person name="Arimoto A."/>
            <person name="Ishii H."/>
            <person name="Satoh N."/>
            <person name="Nishiyama T."/>
            <person name="Hasebe M."/>
            <person name="Maruyama T."/>
            <person name="Minagawa J."/>
            <person name="Obokata J."/>
            <person name="Shigenobu S."/>
        </authorList>
    </citation>
    <scope>NUCLEOTIDE SEQUENCE [LARGE SCALE GENOMIC DNA]</scope>
</reference>
<dbReference type="Pfam" id="PF00096">
    <property type="entry name" value="zf-C2H2"/>
    <property type="match status" value="6"/>
</dbReference>
<feature type="domain" description="C2H2-type" evidence="9">
    <location>
        <begin position="1192"/>
        <end position="1215"/>
    </location>
</feature>
<feature type="domain" description="C2H2-type" evidence="9">
    <location>
        <begin position="19"/>
        <end position="50"/>
    </location>
</feature>
<dbReference type="InterPro" id="IPR013087">
    <property type="entry name" value="Znf_C2H2_type"/>
</dbReference>
<keyword evidence="4 7" id="KW-0863">Zinc-finger</keyword>
<dbReference type="Proteomes" id="UP000762676">
    <property type="component" value="Unassembled WGS sequence"/>
</dbReference>
<dbReference type="PANTHER" id="PTHR24381:SF393">
    <property type="entry name" value="CHROMATIN-LINKED ADAPTOR FOR MSL PROTEINS, ISOFORM B"/>
    <property type="match status" value="1"/>
</dbReference>
<feature type="region of interest" description="Disordered" evidence="8">
    <location>
        <begin position="842"/>
        <end position="872"/>
    </location>
</feature>
<evidence type="ECO:0000313" key="10">
    <source>
        <dbReference type="EMBL" id="GFR94268.1"/>
    </source>
</evidence>
<protein>
    <submittedName>
        <fullName evidence="10">Zinc finger protein 208</fullName>
    </submittedName>
</protein>
<dbReference type="SUPFAM" id="SSF57667">
    <property type="entry name" value="beta-beta-alpha zinc fingers"/>
    <property type="match status" value="9"/>
</dbReference>
<proteinExistence type="predicted"/>
<dbReference type="PROSITE" id="PS50157">
    <property type="entry name" value="ZINC_FINGER_C2H2_2"/>
    <property type="match status" value="15"/>
</dbReference>
<dbReference type="PROSITE" id="PS00028">
    <property type="entry name" value="ZINC_FINGER_C2H2_1"/>
    <property type="match status" value="13"/>
</dbReference>
<evidence type="ECO:0000256" key="6">
    <source>
        <dbReference type="ARBA" id="ARBA00023242"/>
    </source>
</evidence>
<sequence>MAGVEVGPNDIVIHLVNPYRCGDCGDEFFLRTAFLEHVAGHIASLKAEKPCHQIVCVTKSMEHAPKGITVTRDILQINDQQLFELQDFSVDVSQLSPIKALEQAGILKLPETKQTQTTVPLLVPPDVGVFEGGRGGKRQVSLLKQQQQQLKAKLLGQEAVPSRFKELSSELEKNDELVTITEGPDGEMQYVSSDLSDPKVINAIMQQAMLDVEHTIKIEDGNNSINVQEPMIVDGDHLMIEVKGEGKKDQDNFISENILEAHHESNFSSCSTCPKTLNNASTLKKHWPSHQRQHTCPVCHKGYDRLAQLVFHMKQHDRKRFIQFGSNFHEVRIISSRNQKGQMVQEHYLLLLLSKEELGQLGAERDSALKTQSFSELNDSKIITEPGKSEDENTLPKNEESSKADTCEQQSKGHKAYTAVQKPGPELLEGALENKVFKMESRNVEGDDMNKDADISFSNKDQSATITSVSSVYPKKYLYKCGHCKKVFFTRPVMSRHLIKHTNTKPFQCEKCLKSFRDKTDLFHHYRTHTKPVQCSTCHTTFSKSLYLRNHLNKGCPSHPSDDRIVALEDARCLCKVCDKVLKNKANAIRHMRIHDFQERARLRRKKDSYNLETVTGISQNVEDHFKPLGNSVGFQCLLCGEELRFKSFMMTHVRKHLNQRLFKCDLCPKSFFARHVLRKHQQNHTRPYKCPVCDKGFMRRYMMTKHFKKRHDLPEGVEDPMKDITELPDQKLIQCDICGKTMKQCHKSLMLYHIRLHKDVRPFKCDKCPKSFISENALKKHSLTHSKPYVCQVCGMSFSRRYLLTDHFKKTCIFKVGKLKADAVKATTVQNQSSLSISKSIQSNLEEEGQEKEGTKETVNEEKRKHSGSTGDSYFCEPCGKHFTVYETFLRHMNTFSKPTACKYCKQMFESKHVAIAHQRSCLGPAIAERTNTHPKKGISVADEGWQERLKIMEQVDRTIQTVVGVDGDRSLTQPTEYNNGTEKYEGNQTETTALSRTVEALKNKQGKYGCPQCDRVFSTPRGLKIHASVHVRLFKCEICDVEFKSIKALRSHHTEAHDKGKDSGNGISKTTEISVAEEINSTEICDQSYSMLATQTDCVGGTVKKELDLEEDNLPSNQSEASFALLSLANISASENGDQRVVFDDAGTGVESPHKQTKGSNQNKNDQTLKDSQPEVEVKLMQLGTRGRPYRCQLCRKRFTEQNNLDAHMVLAH</sequence>